<evidence type="ECO:0000259" key="1">
    <source>
        <dbReference type="PROSITE" id="PS50802"/>
    </source>
</evidence>
<dbReference type="Gene3D" id="3.90.70.80">
    <property type="match status" value="1"/>
</dbReference>
<proteinExistence type="predicted"/>
<name>A0A816H4S4_9BILA</name>
<reference evidence="2" key="1">
    <citation type="submission" date="2021-02" db="EMBL/GenBank/DDBJ databases">
        <authorList>
            <person name="Nowell W R."/>
        </authorList>
    </citation>
    <scope>NUCLEOTIDE SEQUENCE</scope>
</reference>
<dbReference type="EMBL" id="CAJNOW010020760">
    <property type="protein sequence ID" value="CAF1681340.1"/>
    <property type="molecule type" value="Genomic_DNA"/>
</dbReference>
<dbReference type="SUPFAM" id="SSF54001">
    <property type="entry name" value="Cysteine proteinases"/>
    <property type="match status" value="1"/>
</dbReference>
<dbReference type="Proteomes" id="UP000663834">
    <property type="component" value="Unassembled WGS sequence"/>
</dbReference>
<protein>
    <recommendedName>
        <fullName evidence="1">OTU domain-containing protein</fullName>
    </recommendedName>
</protein>
<accession>A0A816H4S4</accession>
<dbReference type="InterPro" id="IPR003323">
    <property type="entry name" value="OTU_dom"/>
</dbReference>
<comment type="caution">
    <text evidence="2">The sequence shown here is derived from an EMBL/GenBank/DDBJ whole genome shotgun (WGS) entry which is preliminary data.</text>
</comment>
<evidence type="ECO:0000313" key="2">
    <source>
        <dbReference type="EMBL" id="CAF1681340.1"/>
    </source>
</evidence>
<dbReference type="AlphaFoldDB" id="A0A816H4S4"/>
<organism evidence="2 3">
    <name type="scientific">Rotaria magnacalcarata</name>
    <dbReference type="NCBI Taxonomy" id="392030"/>
    <lineage>
        <taxon>Eukaryota</taxon>
        <taxon>Metazoa</taxon>
        <taxon>Spiralia</taxon>
        <taxon>Gnathifera</taxon>
        <taxon>Rotifera</taxon>
        <taxon>Eurotatoria</taxon>
        <taxon>Bdelloidea</taxon>
        <taxon>Philodinida</taxon>
        <taxon>Philodinidae</taxon>
        <taxon>Rotaria</taxon>
    </lineage>
</organism>
<feature type="domain" description="OTU" evidence="1">
    <location>
        <begin position="112"/>
        <end position="272"/>
    </location>
</feature>
<evidence type="ECO:0000313" key="3">
    <source>
        <dbReference type="Proteomes" id="UP000663834"/>
    </source>
</evidence>
<dbReference type="InterPro" id="IPR038765">
    <property type="entry name" value="Papain-like_cys_pep_sf"/>
</dbReference>
<dbReference type="CDD" id="cd22744">
    <property type="entry name" value="OTU"/>
    <property type="match status" value="1"/>
</dbReference>
<sequence>MFYTIENLYIQPTNNNNNNNNHNHNHILLNLIPAQPSIIYVQRPILTYTYTQPYQTKYILPIKTINQQTNEIKPHANELVQKERIKSPIKRSLTPPLSSEEQLDLNLSRFGYRRQLVDGDGNCFFTAIASQLIILFNQDRYFRIAIQNRLNFPENLFTNVTRLARALRKLVCLEWKLNPAKYKPYINDVNYYDEIRKFRLDKFYSSTLGDILPLTISSIIGINLKIITSLSQCPILDVCPQDEPLTSIKSLPILTLAYNQENDGHYDIAFSFHMGAEYSKPPRIPALTSFVSEAFTDQRRPPLPRCTKCSGHGKLFIEYECSSCRCEDRSSWANPTSCSSCDGYGHHTAYELCDDCFGRGIK</sequence>
<dbReference type="PROSITE" id="PS50802">
    <property type="entry name" value="OTU"/>
    <property type="match status" value="1"/>
</dbReference>
<dbReference type="OrthoDB" id="9975306at2759"/>
<gene>
    <name evidence="2" type="ORF">KQP761_LOCUS36694</name>
</gene>